<evidence type="ECO:0000256" key="3">
    <source>
        <dbReference type="ARBA" id="ARBA00022741"/>
    </source>
</evidence>
<dbReference type="InterPro" id="IPR036277">
    <property type="entry name" value="SMC_hinge_sf"/>
</dbReference>
<accession>A0A1X0VFC1</accession>
<keyword evidence="4 7" id="KW-0067">ATP-binding</keyword>
<dbReference type="FunFam" id="3.40.50.300:FF:000984">
    <property type="entry name" value="Chromosome partition protein Smc"/>
    <property type="match status" value="1"/>
</dbReference>
<dbReference type="PANTHER" id="PTHR43977">
    <property type="entry name" value="STRUCTURAL MAINTENANCE OF CHROMOSOMES PROTEIN 3"/>
    <property type="match status" value="1"/>
</dbReference>
<dbReference type="RefSeq" id="WP_080519122.1">
    <property type="nucleotide sequence ID" value="NZ_MPLS01000006.1"/>
</dbReference>
<dbReference type="GO" id="GO:0016887">
    <property type="term" value="F:ATP hydrolysis activity"/>
    <property type="evidence" value="ECO:0007669"/>
    <property type="project" value="InterPro"/>
</dbReference>
<dbReference type="NCBIfam" id="TIGR02168">
    <property type="entry name" value="SMC_prok_B"/>
    <property type="match status" value="1"/>
</dbReference>
<dbReference type="Gene3D" id="3.30.70.1620">
    <property type="match status" value="1"/>
</dbReference>
<comment type="subcellular location">
    <subcellularLocation>
        <location evidence="1 7">Cytoplasm</location>
    </subcellularLocation>
</comment>
<reference evidence="10 11" key="1">
    <citation type="journal article" date="2017" name="Front. Microbiol.">
        <title>Genomic Characterization of Dairy Associated Leuconostoc Species and Diversity of Leuconostocs in Undefined Mixed Mesophilic Starter Cultures.</title>
        <authorList>
            <person name="Frantzen C.A."/>
            <person name="Kot W."/>
            <person name="Pedersen T.B."/>
            <person name="Ardo Y.M."/>
            <person name="Broadbent J.R."/>
            <person name="Neve H."/>
            <person name="Hansen L.H."/>
            <person name="Dal Bello F."/>
            <person name="Ostlie H.M."/>
            <person name="Kleppen H.P."/>
            <person name="Vogensen F.K."/>
            <person name="Holo H."/>
        </authorList>
    </citation>
    <scope>NUCLEOTIDE SEQUENCE [LARGE SCALE GENOMIC DNA]</scope>
    <source>
        <strain evidence="10 11">LMGCF08</strain>
    </source>
</reference>
<dbReference type="SUPFAM" id="SSF75553">
    <property type="entry name" value="Smc hinge domain"/>
    <property type="match status" value="1"/>
</dbReference>
<keyword evidence="5 7" id="KW-0175">Coiled coil</keyword>
<dbReference type="CDD" id="cd03278">
    <property type="entry name" value="ABC_SMC_barmotin"/>
    <property type="match status" value="2"/>
</dbReference>
<keyword evidence="2 7" id="KW-0963">Cytoplasm</keyword>
<dbReference type="GO" id="GO:0007059">
    <property type="term" value="P:chromosome segregation"/>
    <property type="evidence" value="ECO:0007669"/>
    <property type="project" value="UniProtKB-UniRule"/>
</dbReference>
<dbReference type="InterPro" id="IPR027417">
    <property type="entry name" value="P-loop_NTPase"/>
</dbReference>
<feature type="coiled-coil region" evidence="7">
    <location>
        <begin position="318"/>
        <end position="362"/>
    </location>
</feature>
<dbReference type="FunFam" id="3.40.50.300:FF:000901">
    <property type="entry name" value="Chromosome partition protein Smc"/>
    <property type="match status" value="1"/>
</dbReference>
<dbReference type="GO" id="GO:0005524">
    <property type="term" value="F:ATP binding"/>
    <property type="evidence" value="ECO:0007669"/>
    <property type="project" value="UniProtKB-UniRule"/>
</dbReference>
<feature type="compositionally biased region" description="Polar residues" evidence="8">
    <location>
        <begin position="776"/>
        <end position="805"/>
    </location>
</feature>
<dbReference type="InterPro" id="IPR010935">
    <property type="entry name" value="SMC_hinge"/>
</dbReference>
<evidence type="ECO:0000256" key="7">
    <source>
        <dbReference type="HAMAP-Rule" id="MF_01894"/>
    </source>
</evidence>
<dbReference type="InterPro" id="IPR003395">
    <property type="entry name" value="RecF/RecN/SMC_N"/>
</dbReference>
<evidence type="ECO:0000256" key="1">
    <source>
        <dbReference type="ARBA" id="ARBA00004496"/>
    </source>
</evidence>
<comment type="caution">
    <text evidence="10">The sequence shown here is derived from an EMBL/GenBank/DDBJ whole genome shotgun (WGS) entry which is preliminary data.</text>
</comment>
<evidence type="ECO:0000256" key="5">
    <source>
        <dbReference type="ARBA" id="ARBA00023054"/>
    </source>
</evidence>
<dbReference type="Pfam" id="PF06470">
    <property type="entry name" value="SMC_hinge"/>
    <property type="match status" value="1"/>
</dbReference>
<evidence type="ECO:0000313" key="11">
    <source>
        <dbReference type="Proteomes" id="UP000192288"/>
    </source>
</evidence>
<dbReference type="Gene3D" id="3.40.50.300">
    <property type="entry name" value="P-loop containing nucleotide triphosphate hydrolases"/>
    <property type="match status" value="2"/>
</dbReference>
<dbReference type="Gene3D" id="1.20.1060.20">
    <property type="match status" value="1"/>
</dbReference>
<dbReference type="GO" id="GO:0005694">
    <property type="term" value="C:chromosome"/>
    <property type="evidence" value="ECO:0007669"/>
    <property type="project" value="InterPro"/>
</dbReference>
<dbReference type="SUPFAM" id="SSF52540">
    <property type="entry name" value="P-loop containing nucleoside triphosphate hydrolases"/>
    <property type="match status" value="1"/>
</dbReference>
<evidence type="ECO:0000256" key="6">
    <source>
        <dbReference type="ARBA" id="ARBA00023125"/>
    </source>
</evidence>
<gene>
    <name evidence="7" type="primary">smc</name>
    <name evidence="10" type="ORF">BMR96_02735</name>
</gene>
<evidence type="ECO:0000256" key="4">
    <source>
        <dbReference type="ARBA" id="ARBA00022840"/>
    </source>
</evidence>
<dbReference type="PIRSF" id="PIRSF005719">
    <property type="entry name" value="SMC"/>
    <property type="match status" value="1"/>
</dbReference>
<name>A0A1X0VFC1_LEUPS</name>
<evidence type="ECO:0000256" key="8">
    <source>
        <dbReference type="SAM" id="MobiDB-lite"/>
    </source>
</evidence>
<comment type="subunit">
    <text evidence="7">Homodimer.</text>
</comment>
<sequence length="1184" mass="132702">MKLKSLEISGFKSFADKTMIEFMPGMTGIVGPNGSGKSNIIEAIRWVMGEQSAKDLRGTKMSDVIFGGTNKRGALNRAEVAITFDNSDHYINSDFNEIRVARKLYRTGESVYQINGVESRLRDIHDLFMDTGLGRESFSIISQGRVESIFNAKPEDRRGIIEEVAGVYKYKQNKEKAQKELSQTSDNLSRVADIIHEIEDRIEPLAEQSAQATDYLSQKERFDTLDKARLALTIHDVEMKAEQVKAKFTDQQKQVTTEKSTLSHINEALSQKRQERVSQQLKRDQLQADILALTQTHERMVGAQNLSQQQTATLERDIDEATRSTAEVNEKISALTSQIAPLQQQESELKQQKSTLKQKLTQFDDLTQSELKSKLQADIEKNRHAYIQTMQDIAALHNAKVNDDKQLAQITSRYQTLSERLKNETEIMSQAQQELANYQPNVSAQHDVSALKTAVDKRQEQFDHAARAYKQSETNWYNTLNDLNKIRSQHDALAAMDDYAGFYQGVRALMKPQVRNQFVGIKGVVAELLTVPADYTLAIETVLGGILQQIVVDNTSTAKAVIAYLTKNRAGRVTILPVDIIKPRHLNGLEQARRMAGFVGIAADLVTMPEEMTAIKANILGHIVVAKDLSSATEIAKANQYRFRIVTLDGQLVNAGGSMTGGATQKRGTTILSRQTEIATLTQKITDLTELSKSQELELQSQRRDGEVIRESLVEAQTKLKSANDETQKVDYELQRKQDTLQQQKRVVQALEFELKDIVTQQEELTTQLESCESQLNDKQAQKNAQELESQELSRALESASNKAQSHNDDKVAIQTEYVTLTGKLETVTSQLAILRQQQKELESQAAGLTVKRNDLQAKLTATQNDIATQQQVSDIVEKLTSVQKEHDNISQYLTTISDDLSILETQFAAQQETLRSVMALESDLAAQQARLTTQNENLLAQLASQYDISDSQDLYQKLTDLNLETVTDQLKLIKRSLDEIGNVNIGAIEEYEAVKQRFDFLTQQRDDLLSAKDNLLQTIDEMDEEVQIRFKHTFDAVAEHFGRIFTQMFGGGRAEIKLRDPDHLLTTGIDITAQPPGKKFQQMSLLSGGEKALTAITLLFAILQVRPVPFVVLDEAEAALDEANVARFARYLHEFSGETQFIVITHRKGTMMNANLLYGVTMQEAGVSKMVAVDLDNMAETAS</sequence>
<feature type="domain" description="SMC hinge" evidence="9">
    <location>
        <begin position="519"/>
        <end position="636"/>
    </location>
</feature>
<comment type="similarity">
    <text evidence="7">Belongs to the SMC family.</text>
</comment>
<evidence type="ECO:0000259" key="9">
    <source>
        <dbReference type="SMART" id="SM00968"/>
    </source>
</evidence>
<protein>
    <recommendedName>
        <fullName evidence="7">Chromosome partition protein Smc</fullName>
    </recommendedName>
</protein>
<evidence type="ECO:0000313" key="10">
    <source>
        <dbReference type="EMBL" id="ORI98276.1"/>
    </source>
</evidence>
<dbReference type="GO" id="GO:0003677">
    <property type="term" value="F:DNA binding"/>
    <property type="evidence" value="ECO:0007669"/>
    <property type="project" value="UniProtKB-UniRule"/>
</dbReference>
<feature type="binding site" evidence="7">
    <location>
        <begin position="32"/>
        <end position="39"/>
    </location>
    <ligand>
        <name>ATP</name>
        <dbReference type="ChEBI" id="CHEBI:30616"/>
    </ligand>
</feature>
<dbReference type="GO" id="GO:0005737">
    <property type="term" value="C:cytoplasm"/>
    <property type="evidence" value="ECO:0007669"/>
    <property type="project" value="UniProtKB-SubCell"/>
</dbReference>
<dbReference type="InterPro" id="IPR011890">
    <property type="entry name" value="SMC_prok"/>
</dbReference>
<comment type="caution">
    <text evidence="7">Lacks conserved residue(s) required for the propagation of feature annotation.</text>
</comment>
<dbReference type="STRING" id="33968.BMS77_04180"/>
<dbReference type="AlphaFoldDB" id="A0A1X0VFC1"/>
<comment type="function">
    <text evidence="7">Required for chromosome condensation and partitioning.</text>
</comment>
<dbReference type="GO" id="GO:0030261">
    <property type="term" value="P:chromosome condensation"/>
    <property type="evidence" value="ECO:0007669"/>
    <property type="project" value="InterPro"/>
</dbReference>
<dbReference type="HAMAP" id="MF_01894">
    <property type="entry name" value="Smc_prok"/>
    <property type="match status" value="1"/>
</dbReference>
<dbReference type="SMART" id="SM00968">
    <property type="entry name" value="SMC_hinge"/>
    <property type="match status" value="1"/>
</dbReference>
<feature type="region of interest" description="Disordered" evidence="8">
    <location>
        <begin position="776"/>
        <end position="808"/>
    </location>
</feature>
<organism evidence="10 11">
    <name type="scientific">Leuconostoc pseudomesenteroides</name>
    <dbReference type="NCBI Taxonomy" id="33968"/>
    <lineage>
        <taxon>Bacteria</taxon>
        <taxon>Bacillati</taxon>
        <taxon>Bacillota</taxon>
        <taxon>Bacilli</taxon>
        <taxon>Lactobacillales</taxon>
        <taxon>Lactobacillaceae</taxon>
        <taxon>Leuconostoc</taxon>
    </lineage>
</organism>
<keyword evidence="3 7" id="KW-0547">Nucleotide-binding</keyword>
<dbReference type="GO" id="GO:0007062">
    <property type="term" value="P:sister chromatid cohesion"/>
    <property type="evidence" value="ECO:0007669"/>
    <property type="project" value="InterPro"/>
</dbReference>
<dbReference type="eggNOG" id="COG1196">
    <property type="taxonomic scope" value="Bacteria"/>
</dbReference>
<evidence type="ECO:0000256" key="2">
    <source>
        <dbReference type="ARBA" id="ARBA00022490"/>
    </source>
</evidence>
<comment type="domain">
    <text evidence="7">Contains large globular domains required for ATP hydrolysis at each terminus and a third globular domain forming a flexible hinge near the middle of the molecule. These domains are separated by coiled-coil structures.</text>
</comment>
<dbReference type="Proteomes" id="UP000192288">
    <property type="component" value="Unassembled WGS sequence"/>
</dbReference>
<dbReference type="EMBL" id="MPLS01000006">
    <property type="protein sequence ID" value="ORI98276.1"/>
    <property type="molecule type" value="Genomic_DNA"/>
</dbReference>
<dbReference type="SUPFAM" id="SSF90257">
    <property type="entry name" value="Myosin rod fragments"/>
    <property type="match status" value="1"/>
</dbReference>
<dbReference type="GO" id="GO:0006260">
    <property type="term" value="P:DNA replication"/>
    <property type="evidence" value="ECO:0007669"/>
    <property type="project" value="UniProtKB-UniRule"/>
</dbReference>
<keyword evidence="6 7" id="KW-0238">DNA-binding</keyword>
<proteinExistence type="inferred from homology"/>
<dbReference type="InterPro" id="IPR024704">
    <property type="entry name" value="SMC"/>
</dbReference>
<dbReference type="Pfam" id="PF02463">
    <property type="entry name" value="SMC_N"/>
    <property type="match status" value="2"/>
</dbReference>